<dbReference type="InterPro" id="IPR036732">
    <property type="entry name" value="AFP_Neu5c_C_sf"/>
</dbReference>
<dbReference type="Pfam" id="PF08666">
    <property type="entry name" value="SAF"/>
    <property type="match status" value="1"/>
</dbReference>
<dbReference type="InterPro" id="IPR013132">
    <property type="entry name" value="PseI/NeuA/B-like_N"/>
</dbReference>
<dbReference type="InterPro" id="IPR013974">
    <property type="entry name" value="SAF"/>
</dbReference>
<organism evidence="2 3">
    <name type="scientific">Halobacillus salinarum</name>
    <dbReference type="NCBI Taxonomy" id="2932257"/>
    <lineage>
        <taxon>Bacteria</taxon>
        <taxon>Bacillati</taxon>
        <taxon>Bacillota</taxon>
        <taxon>Bacilli</taxon>
        <taxon>Bacillales</taxon>
        <taxon>Bacillaceae</taxon>
        <taxon>Halobacillus</taxon>
    </lineage>
</organism>
<feature type="domain" description="AFP-like" evidence="1">
    <location>
        <begin position="294"/>
        <end position="352"/>
    </location>
</feature>
<dbReference type="Pfam" id="PF03102">
    <property type="entry name" value="NeuB"/>
    <property type="match status" value="1"/>
</dbReference>
<dbReference type="Gene3D" id="3.90.1210.10">
    <property type="entry name" value="Antifreeze-like/N-acetylneuraminic acid synthase C-terminal domain"/>
    <property type="match status" value="1"/>
</dbReference>
<evidence type="ECO:0000313" key="3">
    <source>
        <dbReference type="Proteomes" id="UP000831787"/>
    </source>
</evidence>
<protein>
    <submittedName>
        <fullName evidence="2">Pseudaminic acid synthase</fullName>
        <ecNumber evidence="2">2.5.1.97</ecNumber>
    </submittedName>
</protein>
<accession>A0ABY4EJH4</accession>
<dbReference type="InterPro" id="IPR020030">
    <property type="entry name" value="Pseudaminic_synth_PseI"/>
</dbReference>
<reference evidence="2 3" key="1">
    <citation type="submission" date="2022-04" db="EMBL/GenBank/DDBJ databases">
        <title>Halobacillus sp. isolated from saltern.</title>
        <authorList>
            <person name="Won M."/>
            <person name="Lee C.-M."/>
            <person name="Woen H.-Y."/>
            <person name="Kwon S.-W."/>
        </authorList>
    </citation>
    <scope>NUCLEOTIDE SEQUENCE [LARGE SCALE GENOMIC DNA]</scope>
    <source>
        <strain evidence="2 3">SSBR10-3</strain>
    </source>
</reference>
<keyword evidence="2" id="KW-0808">Transferase</keyword>
<dbReference type="Proteomes" id="UP000831787">
    <property type="component" value="Chromosome"/>
</dbReference>
<dbReference type="PANTHER" id="PTHR42966">
    <property type="entry name" value="N-ACETYLNEURAMINATE SYNTHASE"/>
    <property type="match status" value="1"/>
</dbReference>
<gene>
    <name evidence="2" type="primary">pseI</name>
    <name evidence="2" type="ORF">MUN89_20035</name>
</gene>
<dbReference type="PANTHER" id="PTHR42966:SF2">
    <property type="entry name" value="PSEUDAMINIC ACID SYNTHASE"/>
    <property type="match status" value="1"/>
</dbReference>
<dbReference type="NCBIfam" id="TIGR03586">
    <property type="entry name" value="PseI"/>
    <property type="match status" value="1"/>
</dbReference>
<sequence length="352" mass="39010">MDTIKVGDQYIGTAYPPFIVAEMSGNHNQSLERALQIVETAAKCGVHGLKVQTFTAETMTLDCPQEDFFIRDPKSLWNGESLYNLYQQSQLPWEWHQAIFDKCKELGIVGFSTPFDETAVDFLETLDVPCYKIASFENTDLPLLRKVARTGKPVILSTGMATLTELAESVQTLKAAGCDKLILLKCTSTYPATPENTNINTIPNLTQTFACQAGLSDHTLGTGVAVASVALGATFIEKHFTLSRKEESVDAAFSMEPDEMKNLVIDTHNAWQSLGSIVYGSTKREIPSEQFRRSIYVSKNVKAGTRLTKEHIKVIRPGYGLPSKYYELLLGKKTVVDLKKGTAMKWEYVLGS</sequence>
<dbReference type="GO" id="GO:0016740">
    <property type="term" value="F:transferase activity"/>
    <property type="evidence" value="ECO:0007669"/>
    <property type="project" value="UniProtKB-KW"/>
</dbReference>
<dbReference type="EC" id="2.5.1.97" evidence="2"/>
<dbReference type="SUPFAM" id="SSF51569">
    <property type="entry name" value="Aldolase"/>
    <property type="match status" value="1"/>
</dbReference>
<evidence type="ECO:0000313" key="2">
    <source>
        <dbReference type="EMBL" id="UOQ44120.1"/>
    </source>
</evidence>
<dbReference type="InterPro" id="IPR057736">
    <property type="entry name" value="SAF_PseI/NeuA/NeuB"/>
</dbReference>
<dbReference type="InterPro" id="IPR013785">
    <property type="entry name" value="Aldolase_TIM"/>
</dbReference>
<dbReference type="CDD" id="cd11615">
    <property type="entry name" value="SAF_NeuB_like"/>
    <property type="match status" value="1"/>
</dbReference>
<dbReference type="EMBL" id="CP095073">
    <property type="protein sequence ID" value="UOQ44120.1"/>
    <property type="molecule type" value="Genomic_DNA"/>
</dbReference>
<dbReference type="RefSeq" id="WP_244709823.1">
    <property type="nucleotide sequence ID" value="NZ_CP095073.1"/>
</dbReference>
<keyword evidence="3" id="KW-1185">Reference proteome</keyword>
<dbReference type="PROSITE" id="PS50844">
    <property type="entry name" value="AFP_LIKE"/>
    <property type="match status" value="1"/>
</dbReference>
<dbReference type="SUPFAM" id="SSF51269">
    <property type="entry name" value="AFP III-like domain"/>
    <property type="match status" value="1"/>
</dbReference>
<proteinExistence type="predicted"/>
<dbReference type="SMART" id="SM00858">
    <property type="entry name" value="SAF"/>
    <property type="match status" value="1"/>
</dbReference>
<evidence type="ECO:0000259" key="1">
    <source>
        <dbReference type="PROSITE" id="PS50844"/>
    </source>
</evidence>
<name>A0ABY4EJH4_9BACI</name>
<dbReference type="InterPro" id="IPR006190">
    <property type="entry name" value="SAF_AFP_Neu5Ac"/>
</dbReference>
<dbReference type="Gene3D" id="3.20.20.70">
    <property type="entry name" value="Aldolase class I"/>
    <property type="match status" value="1"/>
</dbReference>
<dbReference type="InterPro" id="IPR051690">
    <property type="entry name" value="PseI-like"/>
</dbReference>